<protein>
    <submittedName>
        <fullName evidence="2 3">Uncharacterized protein</fullName>
    </submittedName>
</protein>
<evidence type="ECO:0000313" key="3">
    <source>
        <dbReference type="WBParaSite" id="TCONS_00016926.p1"/>
    </source>
</evidence>
<evidence type="ECO:0000313" key="1">
    <source>
        <dbReference type="Proteomes" id="UP000035681"/>
    </source>
</evidence>
<organism evidence="2">
    <name type="scientific">Strongyloides stercoralis</name>
    <name type="common">Threadworm</name>
    <dbReference type="NCBI Taxonomy" id="6248"/>
    <lineage>
        <taxon>Eukaryota</taxon>
        <taxon>Metazoa</taxon>
        <taxon>Ecdysozoa</taxon>
        <taxon>Nematoda</taxon>
        <taxon>Chromadorea</taxon>
        <taxon>Rhabditida</taxon>
        <taxon>Tylenchina</taxon>
        <taxon>Panagrolaimomorpha</taxon>
        <taxon>Strongyloidoidea</taxon>
        <taxon>Strongyloididae</taxon>
        <taxon>Strongyloides</taxon>
    </lineage>
</organism>
<reference evidence="2" key="1">
    <citation type="submission" date="2015-08" db="UniProtKB">
        <authorList>
            <consortium name="WormBaseParasite"/>
        </authorList>
    </citation>
    <scope>IDENTIFICATION</scope>
</reference>
<name>A0A0K0E1Z6_STRER</name>
<sequence>MNLNSNKYLSNLREAKSTPYIYPYDTNIKSFKNNKESCFYSSTQLSLKDVNHDFIEKPKKIFFNAGCSSSSTDINKLIQFYNDSADLDVVAYWIKVYEDHKLKSRNKVLQNSDMKNNSSIAEKKNIDKNLLSYESFDSYDSDCDSLLMSLSKYKDKHDCRLKNFKDEKNIVKKNNCKINNFYKEENNCPKCGKNFFNNKRRFSVGYIINNRSLDDFTQQTKTKLSFKMPDDSLNLQKCASADFRSNKEKIIERRLERCEEMLNISSIGNDNN</sequence>
<dbReference type="AlphaFoldDB" id="A0A0K0E1Z6"/>
<dbReference type="WBParaSite" id="TCONS_00016926.p1">
    <property type="protein sequence ID" value="TCONS_00016926.p1"/>
    <property type="gene ID" value="XLOC_011587"/>
</dbReference>
<proteinExistence type="predicted"/>
<dbReference type="Proteomes" id="UP000035681">
    <property type="component" value="Unplaced"/>
</dbReference>
<keyword evidence="1" id="KW-1185">Reference proteome</keyword>
<evidence type="ECO:0000313" key="2">
    <source>
        <dbReference type="WBParaSite" id="SSTP_0000351500.1"/>
    </source>
</evidence>
<dbReference type="WBParaSite" id="SSTP_0000351500.1">
    <property type="protein sequence ID" value="SSTP_0000351500.1"/>
    <property type="gene ID" value="SSTP_0000351500"/>
</dbReference>
<accession>A0A0K0E1Z6</accession>